<reference evidence="8 10" key="1">
    <citation type="journal article" date="2012" name="Nature">
        <title>Algal genomes reveal evolutionary mosaicism and the fate of nucleomorphs.</title>
        <authorList>
            <consortium name="DOE Joint Genome Institute"/>
            <person name="Curtis B.A."/>
            <person name="Tanifuji G."/>
            <person name="Burki F."/>
            <person name="Gruber A."/>
            <person name="Irimia M."/>
            <person name="Maruyama S."/>
            <person name="Arias M.C."/>
            <person name="Ball S.G."/>
            <person name="Gile G.H."/>
            <person name="Hirakawa Y."/>
            <person name="Hopkins J.F."/>
            <person name="Kuo A."/>
            <person name="Rensing S.A."/>
            <person name="Schmutz J."/>
            <person name="Symeonidi A."/>
            <person name="Elias M."/>
            <person name="Eveleigh R.J."/>
            <person name="Herman E.K."/>
            <person name="Klute M.J."/>
            <person name="Nakayama T."/>
            <person name="Obornik M."/>
            <person name="Reyes-Prieto A."/>
            <person name="Armbrust E.V."/>
            <person name="Aves S.J."/>
            <person name="Beiko R.G."/>
            <person name="Coutinho P."/>
            <person name="Dacks J.B."/>
            <person name="Durnford D.G."/>
            <person name="Fast N.M."/>
            <person name="Green B.R."/>
            <person name="Grisdale C.J."/>
            <person name="Hempel F."/>
            <person name="Henrissat B."/>
            <person name="Hoppner M.P."/>
            <person name="Ishida K."/>
            <person name="Kim E."/>
            <person name="Koreny L."/>
            <person name="Kroth P.G."/>
            <person name="Liu Y."/>
            <person name="Malik S.B."/>
            <person name="Maier U.G."/>
            <person name="McRose D."/>
            <person name="Mock T."/>
            <person name="Neilson J.A."/>
            <person name="Onodera N.T."/>
            <person name="Poole A.M."/>
            <person name="Pritham E.J."/>
            <person name="Richards T.A."/>
            <person name="Rocap G."/>
            <person name="Roy S.W."/>
            <person name="Sarai C."/>
            <person name="Schaack S."/>
            <person name="Shirato S."/>
            <person name="Slamovits C.H."/>
            <person name="Spencer D.F."/>
            <person name="Suzuki S."/>
            <person name="Worden A.Z."/>
            <person name="Zauner S."/>
            <person name="Barry K."/>
            <person name="Bell C."/>
            <person name="Bharti A.K."/>
            <person name="Crow J.A."/>
            <person name="Grimwood J."/>
            <person name="Kramer R."/>
            <person name="Lindquist E."/>
            <person name="Lucas S."/>
            <person name="Salamov A."/>
            <person name="McFadden G.I."/>
            <person name="Lane C.E."/>
            <person name="Keeling P.J."/>
            <person name="Gray M.W."/>
            <person name="Grigoriev I.V."/>
            <person name="Archibald J.M."/>
        </authorList>
    </citation>
    <scope>NUCLEOTIDE SEQUENCE</scope>
    <source>
        <strain evidence="8 10">CCMP2712</strain>
    </source>
</reference>
<evidence type="ECO:0000256" key="7">
    <source>
        <dbReference type="RuleBase" id="RU368066"/>
    </source>
</evidence>
<dbReference type="OMA" id="GKSFCKA"/>
<evidence type="ECO:0000313" key="9">
    <source>
        <dbReference type="EnsemblProtists" id="EKX48123"/>
    </source>
</evidence>
<dbReference type="PANTHER" id="PTHR12385">
    <property type="entry name" value="CHOLINE TRANSPORTER-LIKE (SLC FAMILY 44)"/>
    <property type="match status" value="1"/>
</dbReference>
<evidence type="ECO:0000256" key="2">
    <source>
        <dbReference type="ARBA" id="ARBA00007168"/>
    </source>
</evidence>
<feature type="transmembrane region" description="Helical" evidence="7">
    <location>
        <begin position="620"/>
        <end position="641"/>
    </location>
</feature>
<dbReference type="RefSeq" id="XP_005835103.1">
    <property type="nucleotide sequence ID" value="XM_005835046.1"/>
</dbReference>
<dbReference type="EnsemblProtists" id="EKX48123">
    <property type="protein sequence ID" value="EKX48123"/>
    <property type="gene ID" value="GUITHDRAFT_162533"/>
</dbReference>
<feature type="transmembrane region" description="Helical" evidence="7">
    <location>
        <begin position="586"/>
        <end position="608"/>
    </location>
</feature>
<dbReference type="AlphaFoldDB" id="L1JHX1"/>
<evidence type="ECO:0000313" key="8">
    <source>
        <dbReference type="EMBL" id="EKX48123.1"/>
    </source>
</evidence>
<comment type="similarity">
    <text evidence="2 7">Belongs to the CTL (choline transporter-like) family.</text>
</comment>
<dbReference type="OrthoDB" id="420519at2759"/>
<evidence type="ECO:0000256" key="1">
    <source>
        <dbReference type="ARBA" id="ARBA00004141"/>
    </source>
</evidence>
<feature type="transmembrane region" description="Helical" evidence="7">
    <location>
        <begin position="338"/>
        <end position="360"/>
    </location>
</feature>
<evidence type="ECO:0000313" key="10">
    <source>
        <dbReference type="Proteomes" id="UP000011087"/>
    </source>
</evidence>
<evidence type="ECO:0000256" key="3">
    <source>
        <dbReference type="ARBA" id="ARBA00022692"/>
    </source>
</evidence>
<keyword evidence="3 7" id="KW-0812">Transmembrane</keyword>
<dbReference type="GO" id="GO:0022857">
    <property type="term" value="F:transmembrane transporter activity"/>
    <property type="evidence" value="ECO:0007669"/>
    <property type="project" value="UniProtKB-UniRule"/>
</dbReference>
<dbReference type="EMBL" id="JH992987">
    <property type="protein sequence ID" value="EKX48123.1"/>
    <property type="molecule type" value="Genomic_DNA"/>
</dbReference>
<dbReference type="PaxDb" id="55529-EKX48123"/>
<evidence type="ECO:0000256" key="5">
    <source>
        <dbReference type="ARBA" id="ARBA00023136"/>
    </source>
</evidence>
<feature type="transmembrane region" description="Helical" evidence="7">
    <location>
        <begin position="432"/>
        <end position="463"/>
    </location>
</feature>
<dbReference type="KEGG" id="gtt:GUITHDRAFT_162533"/>
<reference evidence="9" key="3">
    <citation type="submission" date="2015-06" db="UniProtKB">
        <authorList>
            <consortium name="EnsemblProtists"/>
        </authorList>
    </citation>
    <scope>IDENTIFICATION</scope>
</reference>
<feature type="transmembrane region" description="Helical" evidence="7">
    <location>
        <begin position="392"/>
        <end position="411"/>
    </location>
</feature>
<name>L1JHX1_GUITC</name>
<feature type="transmembrane region" description="Helical" evidence="7">
    <location>
        <begin position="259"/>
        <end position="279"/>
    </location>
</feature>
<dbReference type="Pfam" id="PF04515">
    <property type="entry name" value="Choline_transpo"/>
    <property type="match status" value="1"/>
</dbReference>
<dbReference type="Proteomes" id="UP000011087">
    <property type="component" value="Unassembled WGS sequence"/>
</dbReference>
<evidence type="ECO:0000256" key="4">
    <source>
        <dbReference type="ARBA" id="ARBA00022989"/>
    </source>
</evidence>
<feature type="transmembrane region" description="Helical" evidence="7">
    <location>
        <begin position="41"/>
        <end position="61"/>
    </location>
</feature>
<dbReference type="InterPro" id="IPR007603">
    <property type="entry name" value="Choline_transptr-like"/>
</dbReference>
<dbReference type="PANTHER" id="PTHR12385:SF14">
    <property type="entry name" value="CHOLINE TRANSPORTER-LIKE 2"/>
    <property type="match status" value="1"/>
</dbReference>
<accession>L1JHX1</accession>
<keyword evidence="6" id="KW-0325">Glycoprotein</keyword>
<keyword evidence="4 7" id="KW-1133">Transmembrane helix</keyword>
<dbReference type="GO" id="GO:0005886">
    <property type="term" value="C:plasma membrane"/>
    <property type="evidence" value="ECO:0007669"/>
    <property type="project" value="UniProtKB-SubCell"/>
</dbReference>
<evidence type="ECO:0000256" key="6">
    <source>
        <dbReference type="ARBA" id="ARBA00023180"/>
    </source>
</evidence>
<gene>
    <name evidence="8" type="ORF">GUITHDRAFT_162533</name>
</gene>
<feature type="transmembrane region" description="Helical" evidence="7">
    <location>
        <begin position="286"/>
        <end position="307"/>
    </location>
</feature>
<feature type="transmembrane region" description="Helical" evidence="7">
    <location>
        <begin position="483"/>
        <end position="506"/>
    </location>
</feature>
<comment type="subcellular location">
    <subcellularLocation>
        <location evidence="7">Cell membrane</location>
        <topology evidence="7">Multi-pass membrane protein</topology>
    </subcellularLocation>
    <subcellularLocation>
        <location evidence="1">Membrane</location>
        <topology evidence="1">Multi-pass membrane protein</topology>
    </subcellularLocation>
</comment>
<comment type="function">
    <text evidence="7">Choline transporter.</text>
</comment>
<dbReference type="GeneID" id="17304806"/>
<organism evidence="8">
    <name type="scientific">Guillardia theta (strain CCMP2712)</name>
    <name type="common">Cryptophyte</name>
    <dbReference type="NCBI Taxonomy" id="905079"/>
    <lineage>
        <taxon>Eukaryota</taxon>
        <taxon>Cryptophyceae</taxon>
        <taxon>Pyrenomonadales</taxon>
        <taxon>Geminigeraceae</taxon>
        <taxon>Guillardia</taxon>
    </lineage>
</organism>
<sequence length="688" mass="74789">MESEAHEELRQKIDQKGGSPLKLENGEDFEIKQHRGCTDMLCCLIFIVFWIGMLIVGIFAFSNGQPPRLHYGYDFLGQTCGTGINSNKTLLYYPRPSSSNLTWSVCVDVCPPSSLQIRCILPFKTSQNTECPESGTATGYYSCLSQNPLCDCGSGNQPSDSCCTGALTGQGSQVINSNVPATKTVSQNQPYAFCFLTYSSSPMSGFNRCVPSTGSGSVSSTSSSNLTASSESPSYIVAAINTPSQTFAYLSDQVQEQKWIIVAAGGIALVIAFVYAFFLKIFGAPISYIILLATWLLLAAAVLVLAIKAHFINANTIPGSAALASSVSLGPAQANQGMTIAAAAVAGVALVAYTLILLVMLPRISTAIKVIGIATECLAEVPSMLLLPVFQWAATVALFVWWIFVFLYLASSGTWEASQHQFVWNTTLQRMIIYHFFGLLWGRTFILACGNLIIAGATAEWFLAFDKRTLVLPLLSSTKRTMIYHGGTAAFGSLIIAIVQFIRWVFRYYVYKLKKMNPNNPLVKIFACCGECCLSCLERFLNFLNKNAYIQTAIRGTNFLVSAKAAFMLILRNCLRIGTLNVMTTIFIAIGRLFIAIASTFLCALIMVGGNFNDVTSAPVFPTAIVGLISFSVASAFMDVWDMCIDTIFQCYCMDIELDTGKTPGSMKQVIADHPPSEDDVKTLSNQI</sequence>
<keyword evidence="10" id="KW-1185">Reference proteome</keyword>
<dbReference type="eggNOG" id="KOG1362">
    <property type="taxonomic scope" value="Eukaryota"/>
</dbReference>
<reference evidence="10" key="2">
    <citation type="submission" date="2012-11" db="EMBL/GenBank/DDBJ databases">
        <authorList>
            <person name="Kuo A."/>
            <person name="Curtis B.A."/>
            <person name="Tanifuji G."/>
            <person name="Burki F."/>
            <person name="Gruber A."/>
            <person name="Irimia M."/>
            <person name="Maruyama S."/>
            <person name="Arias M.C."/>
            <person name="Ball S.G."/>
            <person name="Gile G.H."/>
            <person name="Hirakawa Y."/>
            <person name="Hopkins J.F."/>
            <person name="Rensing S.A."/>
            <person name="Schmutz J."/>
            <person name="Symeonidi A."/>
            <person name="Elias M."/>
            <person name="Eveleigh R.J."/>
            <person name="Herman E.K."/>
            <person name="Klute M.J."/>
            <person name="Nakayama T."/>
            <person name="Obornik M."/>
            <person name="Reyes-Prieto A."/>
            <person name="Armbrust E.V."/>
            <person name="Aves S.J."/>
            <person name="Beiko R.G."/>
            <person name="Coutinho P."/>
            <person name="Dacks J.B."/>
            <person name="Durnford D.G."/>
            <person name="Fast N.M."/>
            <person name="Green B.R."/>
            <person name="Grisdale C."/>
            <person name="Hempe F."/>
            <person name="Henrissat B."/>
            <person name="Hoppner M.P."/>
            <person name="Ishida K.-I."/>
            <person name="Kim E."/>
            <person name="Koreny L."/>
            <person name="Kroth P.G."/>
            <person name="Liu Y."/>
            <person name="Malik S.-B."/>
            <person name="Maier U.G."/>
            <person name="McRose D."/>
            <person name="Mock T."/>
            <person name="Neilson J.A."/>
            <person name="Onodera N.T."/>
            <person name="Poole A.M."/>
            <person name="Pritham E.J."/>
            <person name="Richards T.A."/>
            <person name="Rocap G."/>
            <person name="Roy S.W."/>
            <person name="Sarai C."/>
            <person name="Schaack S."/>
            <person name="Shirato S."/>
            <person name="Slamovits C.H."/>
            <person name="Spencer D.F."/>
            <person name="Suzuki S."/>
            <person name="Worden A.Z."/>
            <person name="Zauner S."/>
            <person name="Barry K."/>
            <person name="Bell C."/>
            <person name="Bharti A.K."/>
            <person name="Crow J.A."/>
            <person name="Grimwood J."/>
            <person name="Kramer R."/>
            <person name="Lindquist E."/>
            <person name="Lucas S."/>
            <person name="Salamov A."/>
            <person name="McFadden G.I."/>
            <person name="Lane C.E."/>
            <person name="Keeling P.J."/>
            <person name="Gray M.W."/>
            <person name="Grigoriev I.V."/>
            <person name="Archibald J.M."/>
        </authorList>
    </citation>
    <scope>NUCLEOTIDE SEQUENCE</scope>
    <source>
        <strain evidence="10">CCMP2712</strain>
    </source>
</reference>
<proteinExistence type="inferred from homology"/>
<dbReference type="HOGENOM" id="CLU_017181_3_0_1"/>
<keyword evidence="5 7" id="KW-0472">Membrane</keyword>
<protein>
    <recommendedName>
        <fullName evidence="7">Choline transporter-like protein</fullName>
    </recommendedName>
</protein>